<evidence type="ECO:0000313" key="7">
    <source>
        <dbReference type="EnsemblPlants" id="QL08p017105:mrna"/>
    </source>
</evidence>
<keyword evidence="1" id="KW-0479">Metal-binding</keyword>
<reference evidence="7 8" key="1">
    <citation type="journal article" date="2016" name="G3 (Bethesda)">
        <title>First Draft Assembly and Annotation of the Genome of a California Endemic Oak Quercus lobata Nee (Fagaceae).</title>
        <authorList>
            <person name="Sork V.L."/>
            <person name="Fitz-Gibbon S.T."/>
            <person name="Puiu D."/>
            <person name="Crepeau M."/>
            <person name="Gugger P.F."/>
            <person name="Sherman R."/>
            <person name="Stevens K."/>
            <person name="Langley C.H."/>
            <person name="Pellegrini M."/>
            <person name="Salzberg S.L."/>
        </authorList>
    </citation>
    <scope>NUCLEOTIDE SEQUENCE [LARGE SCALE GENOMIC DNA]</scope>
    <source>
        <strain evidence="7 8">cv. SW786</strain>
    </source>
</reference>
<keyword evidence="2 4" id="KW-0863">Zinc-finger</keyword>
<evidence type="ECO:0000259" key="6">
    <source>
        <dbReference type="PROSITE" id="PS50119"/>
    </source>
</evidence>
<dbReference type="InterPro" id="IPR049808">
    <property type="entry name" value="CONSTANS-like_Bbox1"/>
</dbReference>
<reference evidence="7" key="2">
    <citation type="submission" date="2021-01" db="UniProtKB">
        <authorList>
            <consortium name="EnsemblPlants"/>
        </authorList>
    </citation>
    <scope>IDENTIFICATION</scope>
</reference>
<organism evidence="7 8">
    <name type="scientific">Quercus lobata</name>
    <name type="common">Valley oak</name>
    <dbReference type="NCBI Taxonomy" id="97700"/>
    <lineage>
        <taxon>Eukaryota</taxon>
        <taxon>Viridiplantae</taxon>
        <taxon>Streptophyta</taxon>
        <taxon>Embryophyta</taxon>
        <taxon>Tracheophyta</taxon>
        <taxon>Spermatophyta</taxon>
        <taxon>Magnoliopsida</taxon>
        <taxon>eudicotyledons</taxon>
        <taxon>Gunneridae</taxon>
        <taxon>Pentapetalae</taxon>
        <taxon>rosids</taxon>
        <taxon>fabids</taxon>
        <taxon>Fagales</taxon>
        <taxon>Fagaceae</taxon>
        <taxon>Quercus</taxon>
    </lineage>
</organism>
<keyword evidence="3" id="KW-0862">Zinc</keyword>
<name>A0A7N2MAW0_QUELO</name>
<dbReference type="InterPro" id="IPR000315">
    <property type="entry name" value="Znf_B-box"/>
</dbReference>
<evidence type="ECO:0000256" key="5">
    <source>
        <dbReference type="SAM" id="MobiDB-lite"/>
    </source>
</evidence>
<dbReference type="GO" id="GO:0008270">
    <property type="term" value="F:zinc ion binding"/>
    <property type="evidence" value="ECO:0007669"/>
    <property type="project" value="UniProtKB-KW"/>
</dbReference>
<protein>
    <recommendedName>
        <fullName evidence="6">B box-type domain-containing protein</fullName>
    </recommendedName>
</protein>
<dbReference type="OrthoDB" id="153872at2759"/>
<dbReference type="PANTHER" id="PTHR31717">
    <property type="entry name" value="ZINC FINGER PROTEIN CONSTANS-LIKE 10"/>
    <property type="match status" value="1"/>
</dbReference>
<dbReference type="AlphaFoldDB" id="A0A7N2MAW0"/>
<gene>
    <name evidence="7" type="primary">LOC115954467</name>
</gene>
<dbReference type="EMBL" id="LRBV02000008">
    <property type="status" value="NOT_ANNOTATED_CDS"/>
    <property type="molecule type" value="Genomic_DNA"/>
</dbReference>
<evidence type="ECO:0000256" key="3">
    <source>
        <dbReference type="ARBA" id="ARBA00022833"/>
    </source>
</evidence>
<dbReference type="SMART" id="SM00336">
    <property type="entry name" value="BBOX"/>
    <property type="match status" value="1"/>
</dbReference>
<feature type="region of interest" description="Disordered" evidence="5">
    <location>
        <begin position="83"/>
        <end position="241"/>
    </location>
</feature>
<dbReference type="GeneID" id="115954467"/>
<dbReference type="Gramene" id="QL08p017105:mrna">
    <property type="protein sequence ID" value="QL08p017105:mrna"/>
    <property type="gene ID" value="QL08p017105"/>
</dbReference>
<evidence type="ECO:0000313" key="8">
    <source>
        <dbReference type="Proteomes" id="UP000594261"/>
    </source>
</evidence>
<dbReference type="Pfam" id="PF00643">
    <property type="entry name" value="zf-B_box"/>
    <property type="match status" value="1"/>
</dbReference>
<dbReference type="OMA" id="AQPPLVM"/>
<dbReference type="CDD" id="cd19821">
    <property type="entry name" value="Bbox1_BBX-like"/>
    <property type="match status" value="1"/>
</dbReference>
<keyword evidence="8" id="KW-1185">Reference proteome</keyword>
<evidence type="ECO:0000256" key="1">
    <source>
        <dbReference type="ARBA" id="ARBA00022723"/>
    </source>
</evidence>
<dbReference type="PROSITE" id="PS50119">
    <property type="entry name" value="ZF_BBOX"/>
    <property type="match status" value="1"/>
</dbReference>
<evidence type="ECO:0000256" key="4">
    <source>
        <dbReference type="PROSITE-ProRule" id="PRU00024"/>
    </source>
</evidence>
<dbReference type="KEGG" id="qlo:115954467"/>
<proteinExistence type="predicted"/>
<feature type="domain" description="B box-type" evidence="6">
    <location>
        <begin position="1"/>
        <end position="46"/>
    </location>
</feature>
<dbReference type="Proteomes" id="UP000594261">
    <property type="component" value="Chromosome 8"/>
</dbReference>
<dbReference type="EnsemblPlants" id="QL08p017105:mrna">
    <property type="protein sequence ID" value="QL08p017105:mrna"/>
    <property type="gene ID" value="QL08p017105"/>
</dbReference>
<accession>A0A7N2MAW0</accession>
<dbReference type="PANTHER" id="PTHR31717:SF60">
    <property type="entry name" value="B-BOX TYPE ZINC FINGER FAMILY PROTEIN"/>
    <property type="match status" value="1"/>
</dbReference>
<feature type="compositionally biased region" description="Acidic residues" evidence="5">
    <location>
        <begin position="99"/>
        <end position="137"/>
    </location>
</feature>
<dbReference type="InParanoid" id="A0A7N2MAW0"/>
<evidence type="ECO:0000256" key="2">
    <source>
        <dbReference type="ARBA" id="ARBA00022771"/>
    </source>
</evidence>
<sequence>MAKGCELCGKAARMYCESDEASLCWDCDEKVHGANFLVARHERTLLCQVCRSLTPWKSSGPKLCPTVSVCEACVNNNNNNSNECQRGQVAESQESINDHDEDDDDDDSESDDEDGDYSSDEDEDEEYEVEEEEEEGENQVVPWSCALSPPQPPPPPSSTSSEEEEEKEELSSTAFSTLKRARVNADLDSDDEIGCSTSLRATGALANEEASSLGSLRARKQRKITTEANQSKKGQEEPRSTAIINSLKRLQNDIAIDGQDAAATVLKLSRDQSR</sequence>
<dbReference type="RefSeq" id="XP_030928182.1">
    <property type="nucleotide sequence ID" value="XM_031072322.1"/>
</dbReference>